<accession>A0A1X0E6C3</accession>
<gene>
    <name evidence="2" type="ORF">BST28_10545</name>
</gene>
<protein>
    <recommendedName>
        <fullName evidence="1">TNT domain-containing protein</fullName>
    </recommendedName>
</protein>
<reference evidence="2 3" key="1">
    <citation type="submission" date="2017-02" db="EMBL/GenBank/DDBJ databases">
        <title>The new phylogeny of genus Mycobacterium.</title>
        <authorList>
            <person name="Tortoli E."/>
            <person name="Trovato A."/>
            <person name="Cirillo D.M."/>
        </authorList>
    </citation>
    <scope>NUCLEOTIDE SEQUENCE [LARGE SCALE GENOMIC DNA]</scope>
    <source>
        <strain evidence="2 3">DSM 45093</strain>
    </source>
</reference>
<dbReference type="Pfam" id="PF14021">
    <property type="entry name" value="TNT"/>
    <property type="match status" value="1"/>
</dbReference>
<name>A0A1X0E6C3_9MYCO</name>
<proteinExistence type="predicted"/>
<dbReference type="EMBL" id="MVHU01000013">
    <property type="protein sequence ID" value="ORA79868.1"/>
    <property type="molecule type" value="Genomic_DNA"/>
</dbReference>
<organism evidence="2 3">
    <name type="scientific">Mycolicibacter kumamotonensis</name>
    <dbReference type="NCBI Taxonomy" id="354243"/>
    <lineage>
        <taxon>Bacteria</taxon>
        <taxon>Bacillati</taxon>
        <taxon>Actinomycetota</taxon>
        <taxon>Actinomycetes</taxon>
        <taxon>Mycobacteriales</taxon>
        <taxon>Mycobacteriaceae</taxon>
        <taxon>Mycolicibacter</taxon>
    </lineage>
</organism>
<dbReference type="InterPro" id="IPR025331">
    <property type="entry name" value="TNT"/>
</dbReference>
<evidence type="ECO:0000313" key="3">
    <source>
        <dbReference type="Proteomes" id="UP000192713"/>
    </source>
</evidence>
<dbReference type="GO" id="GO:0050135">
    <property type="term" value="F:NADP+ nucleosidase activity"/>
    <property type="evidence" value="ECO:0007669"/>
    <property type="project" value="InterPro"/>
</dbReference>
<evidence type="ECO:0000259" key="1">
    <source>
        <dbReference type="Pfam" id="PF14021"/>
    </source>
</evidence>
<feature type="domain" description="TNT" evidence="1">
    <location>
        <begin position="61"/>
        <end position="156"/>
    </location>
</feature>
<dbReference type="Proteomes" id="UP000192713">
    <property type="component" value="Unassembled WGS sequence"/>
</dbReference>
<sequence length="160" mass="17082">MPAPAAEAHPLPPDSPLFDGYHPVEPGPQFTDSAGHLIYPDDTLPSKPYAIPGTVVPDANLAAGTELGRFGPPSGSYLAPDGTPFAQLSLPPKSASSPYFRYVVDDPTMLPPGWQIEQSRAAPWFHQPGGGTQYRIIAPPGERASVEVLIQRGYLKVVQN</sequence>
<comment type="caution">
    <text evidence="2">The sequence shown here is derived from an EMBL/GenBank/DDBJ whole genome shotgun (WGS) entry which is preliminary data.</text>
</comment>
<dbReference type="AlphaFoldDB" id="A0A1X0E6C3"/>
<evidence type="ECO:0000313" key="2">
    <source>
        <dbReference type="EMBL" id="ORA79868.1"/>
    </source>
</evidence>